<name>A0A9E8G4H6_9VIRU</name>
<proteinExistence type="predicted"/>
<evidence type="ECO:0000259" key="1">
    <source>
        <dbReference type="Pfam" id="PF00565"/>
    </source>
</evidence>
<organism evidence="2">
    <name type="scientific">Nucleocytoviricota sp</name>
    <dbReference type="NCBI Taxonomy" id="2809609"/>
    <lineage>
        <taxon>Viruses</taxon>
        <taxon>Varidnaviria</taxon>
        <taxon>Bamfordvirae</taxon>
        <taxon>Nucleocytoviricota</taxon>
    </lineage>
</organism>
<protein>
    <submittedName>
        <fullName evidence="2">Nuclease</fullName>
    </submittedName>
</protein>
<dbReference type="EMBL" id="OP765507">
    <property type="protein sequence ID" value="UZT28869.1"/>
    <property type="molecule type" value="Genomic_DNA"/>
</dbReference>
<dbReference type="InterPro" id="IPR016071">
    <property type="entry name" value="Staphylococal_nuclease_OB-fold"/>
</dbReference>
<dbReference type="Pfam" id="PF00565">
    <property type="entry name" value="SNase"/>
    <property type="match status" value="1"/>
</dbReference>
<dbReference type="InterPro" id="IPR035437">
    <property type="entry name" value="SNase_OB-fold_sf"/>
</dbReference>
<dbReference type="Gene3D" id="2.40.50.90">
    <property type="match status" value="1"/>
</dbReference>
<sequence>MNFDWSSVDNKFPIFTMEGEHLVGKCVDVYDGDTVKIVMPIVLDGKLTNKLFRWNCRINRVDTPEIRTKNKKEKDYAKVVRNALREKVLNKLVFVKCLDFDKYGRLLTELYINDDYNYENIDCDNCNDKLLNIGNWLVNNKYAKEYFGGTKLKWFIDE</sequence>
<accession>A0A9E8G4H6</accession>
<dbReference type="SUPFAM" id="SSF50199">
    <property type="entry name" value="Staphylococcal nuclease"/>
    <property type="match status" value="1"/>
</dbReference>
<feature type="domain" description="TNase-like" evidence="1">
    <location>
        <begin position="57"/>
        <end position="134"/>
    </location>
</feature>
<reference evidence="2" key="1">
    <citation type="submission" date="2022-10" db="EMBL/GenBank/DDBJ databases">
        <title>Genomics discovery of giant fungal viruses from subsurface oceanic crustal fluids.</title>
        <authorList>
            <person name="Bhattacharjee A.S."/>
            <person name="Schulz F."/>
            <person name="Woyke T."/>
            <person name="Orcutt B.N."/>
            <person name="Matinez Martinez J."/>
        </authorList>
    </citation>
    <scope>NUCLEOTIDE SEQUENCE</scope>
    <source>
        <strain evidence="2">VSAG1.JdFR</strain>
    </source>
</reference>
<evidence type="ECO:0000313" key="2">
    <source>
        <dbReference type="EMBL" id="UZT28869.1"/>
    </source>
</evidence>